<dbReference type="InterPro" id="IPR006195">
    <property type="entry name" value="aa-tRNA-synth_II"/>
</dbReference>
<sequence>MMNAMVKLLRHRRLNGLDSSMSRIRKKTVIMSCFKRHSSALYVSGKIANKVFAFLTPYFDVGERFANIEKLQEEITLRGMDVDVVQLRDLWEFYRKMLADRRALEDRLREISKSKSQLTTGEQTHESEVEFNRLSMQQRIIYEDFKSMKQAIWDMDDNVVQRVLKLPNKLDPRTPTVEPVVLRNVGNAPSSETADDCRDHIEIGEKLGLLKYYNPMLYYLCNKMALFELGVLAHASRVLTDGNNMVKVVGADFGRSLVVEGSGLDHEDPMTAFFLENHEEVERGSMNRMHLVGGASIFTFLTLHAKKLINPKDFPLKYLATGRQYVPLPANSQPCGLFTVCQASAVHVFVNVKDGKSEEYGTLFDELVESVCQLYDDLCDHYRVVMKSAPQLETWESLRVSFELWSPFAKQYVEVGHLSACGDYFSKRLITIYQTPTGTDFPATITGTVLSVPRLIGCLLEQNPHEFVIPPKVAEMTPSDDCK</sequence>
<accession>A0A6P3XD36</accession>
<evidence type="ECO:0000313" key="11">
    <source>
        <dbReference type="RefSeq" id="XP_014476127.1"/>
    </source>
</evidence>
<keyword evidence="5" id="KW-0067">ATP-binding</keyword>
<evidence type="ECO:0000256" key="2">
    <source>
        <dbReference type="ARBA" id="ARBA00012840"/>
    </source>
</evidence>
<dbReference type="GeneID" id="106745229"/>
<organism evidence="10 11">
    <name type="scientific">Dinoponera quadriceps</name>
    <name type="common">South American ant</name>
    <dbReference type="NCBI Taxonomy" id="609295"/>
    <lineage>
        <taxon>Eukaryota</taxon>
        <taxon>Metazoa</taxon>
        <taxon>Ecdysozoa</taxon>
        <taxon>Arthropoda</taxon>
        <taxon>Hexapoda</taxon>
        <taxon>Insecta</taxon>
        <taxon>Pterygota</taxon>
        <taxon>Neoptera</taxon>
        <taxon>Endopterygota</taxon>
        <taxon>Hymenoptera</taxon>
        <taxon>Apocrita</taxon>
        <taxon>Aculeata</taxon>
        <taxon>Formicoidea</taxon>
        <taxon>Formicidae</taxon>
        <taxon>Ponerinae</taxon>
        <taxon>Ponerini</taxon>
        <taxon>Dinoponera</taxon>
    </lineage>
</organism>
<gene>
    <name evidence="11" type="primary">LOC106745229</name>
</gene>
<dbReference type="SUPFAM" id="SSF46589">
    <property type="entry name" value="tRNA-binding arm"/>
    <property type="match status" value="1"/>
</dbReference>
<dbReference type="Gene3D" id="3.30.930.10">
    <property type="entry name" value="Bira Bifunctional Protein, Domain 2"/>
    <property type="match status" value="1"/>
</dbReference>
<dbReference type="Gene3D" id="1.10.287.40">
    <property type="entry name" value="Serine-tRNA synthetase, tRNA binding domain"/>
    <property type="match status" value="1"/>
</dbReference>
<evidence type="ECO:0000256" key="7">
    <source>
        <dbReference type="ARBA" id="ARBA00031113"/>
    </source>
</evidence>
<dbReference type="InterPro" id="IPR002317">
    <property type="entry name" value="Ser-tRNA-ligase_type_1"/>
</dbReference>
<keyword evidence="10" id="KW-1185">Reference proteome</keyword>
<dbReference type="InterPro" id="IPR042103">
    <property type="entry name" value="SerRS_1_N_sf"/>
</dbReference>
<dbReference type="SUPFAM" id="SSF55681">
    <property type="entry name" value="Class II aaRS and biotin synthetases"/>
    <property type="match status" value="1"/>
</dbReference>
<feature type="domain" description="Aminoacyl-transfer RNA synthetases class-II family profile" evidence="9">
    <location>
        <begin position="347"/>
        <end position="470"/>
    </location>
</feature>
<name>A0A6P3XD36_DINQU</name>
<evidence type="ECO:0000256" key="1">
    <source>
        <dbReference type="ARBA" id="ARBA00010728"/>
    </source>
</evidence>
<keyword evidence="6" id="KW-0030">Aminoacyl-tRNA synthetase</keyword>
<evidence type="ECO:0000313" key="10">
    <source>
        <dbReference type="Proteomes" id="UP000515204"/>
    </source>
</evidence>
<dbReference type="GO" id="GO:0004828">
    <property type="term" value="F:serine-tRNA ligase activity"/>
    <property type="evidence" value="ECO:0007669"/>
    <property type="project" value="UniProtKB-EC"/>
</dbReference>
<dbReference type="CTD" id="318604"/>
<feature type="site" description="Important for serine binding" evidence="8">
    <location>
        <position position="448"/>
    </location>
</feature>
<dbReference type="KEGG" id="dqu:106745229"/>
<dbReference type="GO" id="GO:0006434">
    <property type="term" value="P:seryl-tRNA aminoacylation"/>
    <property type="evidence" value="ECO:0007669"/>
    <property type="project" value="InterPro"/>
</dbReference>
<dbReference type="PANTHER" id="PTHR11778">
    <property type="entry name" value="SERYL-TRNA SYNTHETASE"/>
    <property type="match status" value="1"/>
</dbReference>
<protein>
    <recommendedName>
        <fullName evidence="2">serine--tRNA ligase</fullName>
        <ecNumber evidence="2">6.1.1.11</ecNumber>
    </recommendedName>
    <alternativeName>
        <fullName evidence="7">Seryl-tRNA synthetase</fullName>
    </alternativeName>
</protein>
<dbReference type="InterPro" id="IPR045864">
    <property type="entry name" value="aa-tRNA-synth_II/BPL/LPL"/>
</dbReference>
<dbReference type="Proteomes" id="UP000515204">
    <property type="component" value="Unplaced"/>
</dbReference>
<evidence type="ECO:0000259" key="9">
    <source>
        <dbReference type="PROSITE" id="PS50862"/>
    </source>
</evidence>
<dbReference type="OrthoDB" id="24683at2759"/>
<dbReference type="Pfam" id="PF00587">
    <property type="entry name" value="tRNA-synt_2b"/>
    <property type="match status" value="1"/>
</dbReference>
<evidence type="ECO:0000256" key="6">
    <source>
        <dbReference type="ARBA" id="ARBA00023146"/>
    </source>
</evidence>
<evidence type="ECO:0000256" key="5">
    <source>
        <dbReference type="ARBA" id="ARBA00022840"/>
    </source>
</evidence>
<evidence type="ECO:0000256" key="8">
    <source>
        <dbReference type="PIRSR" id="PIRSR001529-1"/>
    </source>
</evidence>
<reference evidence="11" key="1">
    <citation type="submission" date="2025-08" db="UniProtKB">
        <authorList>
            <consortium name="RefSeq"/>
        </authorList>
    </citation>
    <scope>IDENTIFICATION</scope>
</reference>
<dbReference type="RefSeq" id="XP_014476127.1">
    <property type="nucleotide sequence ID" value="XM_014620641.1"/>
</dbReference>
<keyword evidence="3 11" id="KW-0436">Ligase</keyword>
<proteinExistence type="inferred from homology"/>
<dbReference type="PIRSF" id="PIRSF001529">
    <property type="entry name" value="Ser-tRNA-synth_IIa"/>
    <property type="match status" value="1"/>
</dbReference>
<dbReference type="PROSITE" id="PS50862">
    <property type="entry name" value="AA_TRNA_LIGASE_II"/>
    <property type="match status" value="1"/>
</dbReference>
<evidence type="ECO:0000256" key="3">
    <source>
        <dbReference type="ARBA" id="ARBA00022598"/>
    </source>
</evidence>
<dbReference type="InterPro" id="IPR010978">
    <property type="entry name" value="tRNA-bd_arm"/>
</dbReference>
<evidence type="ECO:0000256" key="4">
    <source>
        <dbReference type="ARBA" id="ARBA00022741"/>
    </source>
</evidence>
<dbReference type="GO" id="GO:0005524">
    <property type="term" value="F:ATP binding"/>
    <property type="evidence" value="ECO:0007669"/>
    <property type="project" value="UniProtKB-KW"/>
</dbReference>
<comment type="similarity">
    <text evidence="1">Belongs to the class-II aminoacyl-tRNA synthetase family. Type-1 seryl-tRNA synthetase subfamily.</text>
</comment>
<keyword evidence="4" id="KW-0547">Nucleotide-binding</keyword>
<dbReference type="InterPro" id="IPR002314">
    <property type="entry name" value="aa-tRNA-synt_IIb"/>
</dbReference>
<dbReference type="AlphaFoldDB" id="A0A6P3XD36"/>
<dbReference type="EC" id="6.1.1.11" evidence="2"/>